<evidence type="ECO:0000313" key="6">
    <source>
        <dbReference type="Proteomes" id="UP001565220"/>
    </source>
</evidence>
<dbReference type="InterPro" id="IPR014729">
    <property type="entry name" value="Rossmann-like_a/b/a_fold"/>
</dbReference>
<evidence type="ECO:0000256" key="2">
    <source>
        <dbReference type="ARBA" id="ARBA00022840"/>
    </source>
</evidence>
<protein>
    <recommendedName>
        <fullName evidence="3">[Citrate [pro-3S]-lyase] ligase</fullName>
        <ecNumber evidence="3">6.2.1.22</ecNumber>
    </recommendedName>
</protein>
<dbReference type="SMART" id="SM00764">
    <property type="entry name" value="Citrate_ly_lig"/>
    <property type="match status" value="1"/>
</dbReference>
<keyword evidence="1 3" id="KW-0547">Nucleotide-binding</keyword>
<comment type="caution">
    <text evidence="5">The sequence shown here is derived from an EMBL/GenBank/DDBJ whole genome shotgun (WGS) entry which is preliminary data.</text>
</comment>
<dbReference type="Gene3D" id="3.40.50.620">
    <property type="entry name" value="HUPs"/>
    <property type="match status" value="1"/>
</dbReference>
<dbReference type="PANTHER" id="PTHR40599:SF1">
    <property type="entry name" value="[CITRATE [PRO-3S]-LYASE] LIGASE"/>
    <property type="match status" value="1"/>
</dbReference>
<dbReference type="RefSeq" id="WP_369869054.1">
    <property type="nucleotide sequence ID" value="NZ_JBGFFE010000013.1"/>
</dbReference>
<gene>
    <name evidence="5" type="primary">citC</name>
    <name evidence="5" type="ORF">AB8S09_10035</name>
</gene>
<name>A0ABV4DYJ2_9CLOT</name>
<dbReference type="PROSITE" id="PS51186">
    <property type="entry name" value="GNAT"/>
    <property type="match status" value="1"/>
</dbReference>
<evidence type="ECO:0000313" key="5">
    <source>
        <dbReference type="EMBL" id="MEY8763972.1"/>
    </source>
</evidence>
<dbReference type="PIRSF" id="PIRSF005751">
    <property type="entry name" value="Acet_citr_lig"/>
    <property type="match status" value="1"/>
</dbReference>
<dbReference type="InterPro" id="IPR013166">
    <property type="entry name" value="Citrate_lyase_ligase_C"/>
</dbReference>
<keyword evidence="2 3" id="KW-0067">ATP-binding</keyword>
<dbReference type="EMBL" id="JBGFFE010000013">
    <property type="protein sequence ID" value="MEY8763972.1"/>
    <property type="molecule type" value="Genomic_DNA"/>
</dbReference>
<dbReference type="EC" id="6.2.1.22" evidence="3"/>
<dbReference type="Proteomes" id="UP001565220">
    <property type="component" value="Unassembled WGS sequence"/>
</dbReference>
<dbReference type="InterPro" id="IPR016181">
    <property type="entry name" value="Acyl_CoA_acyltransferase"/>
</dbReference>
<feature type="domain" description="N-acetyltransferase" evidence="4">
    <location>
        <begin position="1"/>
        <end position="130"/>
    </location>
</feature>
<dbReference type="NCBIfam" id="TIGR00124">
    <property type="entry name" value="cit_ly_ligase"/>
    <property type="match status" value="1"/>
</dbReference>
<proteinExistence type="predicted"/>
<evidence type="ECO:0000256" key="3">
    <source>
        <dbReference type="PIRNR" id="PIRNR005751"/>
    </source>
</evidence>
<dbReference type="SUPFAM" id="SSF55729">
    <property type="entry name" value="Acyl-CoA N-acyltransferases (Nat)"/>
    <property type="match status" value="1"/>
</dbReference>
<organism evidence="5 6">
    <name type="scientific">Clostridium lapidicellarium</name>
    <dbReference type="NCBI Taxonomy" id="3240931"/>
    <lineage>
        <taxon>Bacteria</taxon>
        <taxon>Bacillati</taxon>
        <taxon>Bacillota</taxon>
        <taxon>Clostridia</taxon>
        <taxon>Eubacteriales</taxon>
        <taxon>Clostridiaceae</taxon>
        <taxon>Clostridium</taxon>
    </lineage>
</organism>
<dbReference type="SUPFAM" id="SSF52374">
    <property type="entry name" value="Nucleotidylyl transferase"/>
    <property type="match status" value="1"/>
</dbReference>
<accession>A0ABV4DYJ2</accession>
<evidence type="ECO:0000259" key="4">
    <source>
        <dbReference type="PROSITE" id="PS51186"/>
    </source>
</evidence>
<dbReference type="InterPro" id="IPR000182">
    <property type="entry name" value="GNAT_dom"/>
</dbReference>
<evidence type="ECO:0000256" key="1">
    <source>
        <dbReference type="ARBA" id="ARBA00022741"/>
    </source>
</evidence>
<dbReference type="Gene3D" id="3.40.630.30">
    <property type="match status" value="1"/>
</dbReference>
<reference evidence="5 6" key="1">
    <citation type="submission" date="2024-08" db="EMBL/GenBank/DDBJ databases">
        <title>Clostridium lapicellarii sp. nov., and Clostridium renhuaiense sp. nov., two species isolated from the mud in a fermentation cellar used for producing sauce-flavour Chinese liquors.</title>
        <authorList>
            <person name="Yang F."/>
            <person name="Wang H."/>
            <person name="Chen L.Q."/>
            <person name="Zhou N."/>
            <person name="Lu J.J."/>
            <person name="Pu X.X."/>
            <person name="Wan B."/>
            <person name="Wang L."/>
            <person name="Liu S.J."/>
        </authorList>
    </citation>
    <scope>NUCLEOTIDE SEQUENCE [LARGE SCALE GENOMIC DNA]</scope>
    <source>
        <strain evidence="5 6">MT-113</strain>
    </source>
</reference>
<keyword evidence="6" id="KW-1185">Reference proteome</keyword>
<dbReference type="Pfam" id="PF08218">
    <property type="entry name" value="Citrate_ly_lig"/>
    <property type="match status" value="1"/>
</dbReference>
<sequence length="344" mass="39706">MEYLSLKKEIIDNKDFKKLREIEQFLLKQGLRLDKNIEYTIAVYDEDKIVATGSFENSILKCIAVDKNYRGMGISNKIISELVAEEYVRGNNHLFIYTKPDNYNTFGDMGFYKVAQVPGEVILLENDPCAVGRFVENLKKKRVDGKVVSAIVMNCNPFTLGHEYLIEKASKESDIVHVFIVWENKSVFPSNIRYELARNGIRHLNNVILHKGKDYVISSATFPSYFIKRRDKVTRIQALLDIEIFTKYIVPALGITRRYIGEEPFCDVTAIYNNVMKEVLSLHGIEIVEIPRFSKKREIVSASKVRELIRERKFSQVKELVPDSTYSFLCSKKAIPIIDKIQNK</sequence>
<dbReference type="InterPro" id="IPR005216">
    <property type="entry name" value="Citrate_lyase_ligase"/>
</dbReference>
<comment type="function">
    <text evidence="3">Acetylation of prosthetic group (2-(5''-phosphoribosyl)-3'-dephosphocoenzyme-A) of the gamma subunit of citrate lyase.</text>
</comment>
<dbReference type="GO" id="GO:0008771">
    <property type="term" value="F:[citrate (pro-3S)-lyase] ligase activity"/>
    <property type="evidence" value="ECO:0007669"/>
    <property type="project" value="UniProtKB-EC"/>
</dbReference>
<comment type="catalytic activity">
    <reaction evidence="3">
        <text>holo-[citrate lyase ACP] + acetate + ATP = acetyl-[citrate lyase ACP] + AMP + diphosphate</text>
        <dbReference type="Rhea" id="RHEA:23788"/>
        <dbReference type="Rhea" id="RHEA-COMP:10158"/>
        <dbReference type="Rhea" id="RHEA-COMP:13710"/>
        <dbReference type="ChEBI" id="CHEBI:30089"/>
        <dbReference type="ChEBI" id="CHEBI:30616"/>
        <dbReference type="ChEBI" id="CHEBI:33019"/>
        <dbReference type="ChEBI" id="CHEBI:82683"/>
        <dbReference type="ChEBI" id="CHEBI:137976"/>
        <dbReference type="ChEBI" id="CHEBI:456215"/>
        <dbReference type="EC" id="6.2.1.22"/>
    </reaction>
</comment>
<dbReference type="PANTHER" id="PTHR40599">
    <property type="entry name" value="[CITRATE [PRO-3S]-LYASE] LIGASE"/>
    <property type="match status" value="1"/>
</dbReference>
<keyword evidence="3 5" id="KW-0436">Ligase</keyword>